<proteinExistence type="predicted"/>
<evidence type="ECO:0000313" key="2">
    <source>
        <dbReference type="Proteomes" id="UP001140234"/>
    </source>
</evidence>
<evidence type="ECO:0000313" key="1">
    <source>
        <dbReference type="EMBL" id="KAJ2767208.1"/>
    </source>
</evidence>
<gene>
    <name evidence="1" type="ORF">IWQ57_004045</name>
</gene>
<dbReference type="Proteomes" id="UP001140234">
    <property type="component" value="Unassembled WGS sequence"/>
</dbReference>
<organism evidence="1 2">
    <name type="scientific">Coemansia nantahalensis</name>
    <dbReference type="NCBI Taxonomy" id="2789366"/>
    <lineage>
        <taxon>Eukaryota</taxon>
        <taxon>Fungi</taxon>
        <taxon>Fungi incertae sedis</taxon>
        <taxon>Zoopagomycota</taxon>
        <taxon>Kickxellomycotina</taxon>
        <taxon>Kickxellomycetes</taxon>
        <taxon>Kickxellales</taxon>
        <taxon>Kickxellaceae</taxon>
        <taxon>Coemansia</taxon>
    </lineage>
</organism>
<reference evidence="1" key="1">
    <citation type="submission" date="2022-07" db="EMBL/GenBank/DDBJ databases">
        <title>Phylogenomic reconstructions and comparative analyses of Kickxellomycotina fungi.</title>
        <authorList>
            <person name="Reynolds N.K."/>
            <person name="Stajich J.E."/>
            <person name="Barry K."/>
            <person name="Grigoriev I.V."/>
            <person name="Crous P."/>
            <person name="Smith M.E."/>
        </authorList>
    </citation>
    <scope>NUCLEOTIDE SEQUENCE</scope>
    <source>
        <strain evidence="1">CBS 109366</strain>
    </source>
</reference>
<sequence>MQVFAILAAAAAVTVAQQISSDGGFTGSQGSAAISNPNINNGQQFQNSLVDTSDKGGNFFHDLAGNTFTSSLSNMGLMDNNMINPSRTGVMGNTGATANGADNHIGDVVGAGFWRRDAVFNNFGAYPGWGHHSVGAVAWNYPAVPVMAAPVYGYPVAQPVRVAAPVAHAAFPVAGHVNHNVQDASIIQNQA</sequence>
<keyword evidence="2" id="KW-1185">Reference proteome</keyword>
<comment type="caution">
    <text evidence="1">The sequence shown here is derived from an EMBL/GenBank/DDBJ whole genome shotgun (WGS) entry which is preliminary data.</text>
</comment>
<name>A0ACC1JTW5_9FUNG</name>
<accession>A0ACC1JTW5</accession>
<dbReference type="EMBL" id="JANBUJ010001482">
    <property type="protein sequence ID" value="KAJ2767208.1"/>
    <property type="molecule type" value="Genomic_DNA"/>
</dbReference>
<protein>
    <submittedName>
        <fullName evidence="1">Uncharacterized protein</fullName>
    </submittedName>
</protein>